<dbReference type="EMBL" id="JAVRJZ010000008">
    <property type="protein sequence ID" value="KAK2719158.1"/>
    <property type="molecule type" value="Genomic_DNA"/>
</dbReference>
<gene>
    <name evidence="12" type="ORF">QYM36_004855</name>
</gene>
<accession>A0AA88L5C5</accession>
<feature type="chain" id="PRO_5041674443" description="Endoglucanase" evidence="10">
    <location>
        <begin position="16"/>
        <end position="447"/>
    </location>
</feature>
<feature type="active site" evidence="8">
    <location>
        <position position="419"/>
    </location>
</feature>
<evidence type="ECO:0000313" key="12">
    <source>
        <dbReference type="EMBL" id="KAK2719158.1"/>
    </source>
</evidence>
<name>A0AA88L5C5_ARTSF</name>
<proteinExistence type="inferred from homology"/>
<evidence type="ECO:0000256" key="3">
    <source>
        <dbReference type="ARBA" id="ARBA00022801"/>
    </source>
</evidence>
<evidence type="ECO:0000256" key="9">
    <source>
        <dbReference type="RuleBase" id="RU361166"/>
    </source>
</evidence>
<evidence type="ECO:0000256" key="2">
    <source>
        <dbReference type="ARBA" id="ARBA00007072"/>
    </source>
</evidence>
<dbReference type="InterPro" id="IPR012341">
    <property type="entry name" value="6hp_glycosidase-like_sf"/>
</dbReference>
<dbReference type="Pfam" id="PF00759">
    <property type="entry name" value="Glyco_hydro_9"/>
    <property type="match status" value="1"/>
</dbReference>
<keyword evidence="5 8" id="KW-0119">Carbohydrate metabolism</keyword>
<keyword evidence="7 8" id="KW-0624">Polysaccharide degradation</keyword>
<dbReference type="InterPro" id="IPR001701">
    <property type="entry name" value="Glyco_hydro_9"/>
</dbReference>
<evidence type="ECO:0000313" key="13">
    <source>
        <dbReference type="Proteomes" id="UP001187531"/>
    </source>
</evidence>
<dbReference type="PANTHER" id="PTHR22298">
    <property type="entry name" value="ENDO-1,4-BETA-GLUCANASE"/>
    <property type="match status" value="1"/>
</dbReference>
<evidence type="ECO:0000259" key="11">
    <source>
        <dbReference type="Pfam" id="PF00759"/>
    </source>
</evidence>
<dbReference type="InterPro" id="IPR033126">
    <property type="entry name" value="Glyco_hydro_9_Asp/Glu_AS"/>
</dbReference>
<feature type="signal peptide" evidence="10">
    <location>
        <begin position="1"/>
        <end position="15"/>
    </location>
</feature>
<keyword evidence="4 9" id="KW-0136">Cellulose degradation</keyword>
<keyword evidence="3 8" id="KW-0378">Hydrolase</keyword>
<dbReference type="Proteomes" id="UP001187531">
    <property type="component" value="Unassembled WGS sequence"/>
</dbReference>
<sequence length="447" mass="49504">MKLFALVLCITGALAQYNYDEALSASLLFYEAQRSGVLPSDNRIPYRGNCFVDDGASVGVDLSGGYHDAGDYVKFNFPMAFTNTILAWSLIENEAEFSSAGQLDYMRKTVKWGTDYFIKCHTSDNELWGQVGDGNVDHSYWGRCEDWNQGARPAWKLTTGAPGSDLAGETAAALAAASMAFRSSDSGYADTCLDHARRLFEFARNYRGKYSDSISNAGQFYNSWSGYGDELTWAAIWLYRATEEASYLDAAKGFYNEFSMSGTPSQFSWDDKKAGVQLLMAKLTGDGQYRADVQNYVNYLLYQARYTPKGLIFLDTWGVLRHAAGASWICLQAADLGISTTECQNFAKTQVHYMLGDVGHSFVCGYGTNPPQRPHHRPSSCPDYPAPCDWNDYNSPNPNPQVLTGALVGGPNDQDVWNDSRQDYVTNEVTIDYNAAFTACLAALKRI</sequence>
<keyword evidence="13" id="KW-1185">Reference proteome</keyword>
<dbReference type="SUPFAM" id="SSF48208">
    <property type="entry name" value="Six-hairpin glycosidases"/>
    <property type="match status" value="1"/>
</dbReference>
<evidence type="ECO:0000256" key="5">
    <source>
        <dbReference type="ARBA" id="ARBA00023277"/>
    </source>
</evidence>
<keyword evidence="10" id="KW-0732">Signal</keyword>
<dbReference type="PROSITE" id="PS00698">
    <property type="entry name" value="GH9_3"/>
    <property type="match status" value="1"/>
</dbReference>
<reference evidence="12" key="1">
    <citation type="submission" date="2023-07" db="EMBL/GenBank/DDBJ databases">
        <title>Chromosome-level genome assembly of Artemia franciscana.</title>
        <authorList>
            <person name="Jo E."/>
        </authorList>
    </citation>
    <scope>NUCLEOTIDE SEQUENCE</scope>
    <source>
        <tissue evidence="12">Whole body</tissue>
    </source>
</reference>
<evidence type="ECO:0000256" key="7">
    <source>
        <dbReference type="ARBA" id="ARBA00023326"/>
    </source>
</evidence>
<feature type="domain" description="Glycoside hydrolase family 9" evidence="11">
    <location>
        <begin position="19"/>
        <end position="441"/>
    </location>
</feature>
<dbReference type="GO" id="GO:0030245">
    <property type="term" value="P:cellulose catabolic process"/>
    <property type="evidence" value="ECO:0007669"/>
    <property type="project" value="UniProtKB-KW"/>
</dbReference>
<feature type="active site" evidence="8">
    <location>
        <position position="428"/>
    </location>
</feature>
<comment type="caution">
    <text evidence="12">The sequence shown here is derived from an EMBL/GenBank/DDBJ whole genome shotgun (WGS) entry which is preliminary data.</text>
</comment>
<evidence type="ECO:0000256" key="10">
    <source>
        <dbReference type="SAM" id="SignalP"/>
    </source>
</evidence>
<dbReference type="AlphaFoldDB" id="A0AA88L5C5"/>
<protein>
    <recommendedName>
        <fullName evidence="9">Endoglucanase</fullName>
        <ecNumber evidence="9">3.2.1.4</ecNumber>
    </recommendedName>
</protein>
<comment type="catalytic activity">
    <reaction evidence="1 9">
        <text>Endohydrolysis of (1-&gt;4)-beta-D-glucosidic linkages in cellulose, lichenin and cereal beta-D-glucans.</text>
        <dbReference type="EC" id="3.2.1.4"/>
    </reaction>
</comment>
<dbReference type="EC" id="3.2.1.4" evidence="9"/>
<keyword evidence="6 8" id="KW-0326">Glycosidase</keyword>
<dbReference type="Gene3D" id="1.50.10.10">
    <property type="match status" value="1"/>
</dbReference>
<dbReference type="FunFam" id="1.50.10.10:FF:000020">
    <property type="entry name" value="Endoglucanase"/>
    <property type="match status" value="1"/>
</dbReference>
<evidence type="ECO:0000256" key="8">
    <source>
        <dbReference type="PROSITE-ProRule" id="PRU10060"/>
    </source>
</evidence>
<dbReference type="GO" id="GO:0008810">
    <property type="term" value="F:cellulase activity"/>
    <property type="evidence" value="ECO:0007669"/>
    <property type="project" value="UniProtKB-EC"/>
</dbReference>
<evidence type="ECO:0000256" key="6">
    <source>
        <dbReference type="ARBA" id="ARBA00023295"/>
    </source>
</evidence>
<comment type="similarity">
    <text evidence="2 8 9">Belongs to the glycosyl hydrolase 9 (cellulase E) family.</text>
</comment>
<organism evidence="12 13">
    <name type="scientific">Artemia franciscana</name>
    <name type="common">Brine shrimp</name>
    <name type="synonym">Artemia sanfranciscana</name>
    <dbReference type="NCBI Taxonomy" id="6661"/>
    <lineage>
        <taxon>Eukaryota</taxon>
        <taxon>Metazoa</taxon>
        <taxon>Ecdysozoa</taxon>
        <taxon>Arthropoda</taxon>
        <taxon>Crustacea</taxon>
        <taxon>Branchiopoda</taxon>
        <taxon>Anostraca</taxon>
        <taxon>Artemiidae</taxon>
        <taxon>Artemia</taxon>
    </lineage>
</organism>
<evidence type="ECO:0000256" key="4">
    <source>
        <dbReference type="ARBA" id="ARBA00023001"/>
    </source>
</evidence>
<dbReference type="InterPro" id="IPR008928">
    <property type="entry name" value="6-hairpin_glycosidase_sf"/>
</dbReference>
<evidence type="ECO:0000256" key="1">
    <source>
        <dbReference type="ARBA" id="ARBA00000966"/>
    </source>
</evidence>